<sequence length="512" mass="52965">MLRYVTIAGAACALAAPFLSSGATRAKGAELGWFTAAVVVVVALGFARRRAVRIAAAVLGAIVAVAAIVQLLLDVQGGVPGADAPVLAIGAVAAAIGLTASTSWRVRPAGVLGVVVVAVAALLAPWGAESAATESETRFIRDLPSDPVTERPGGRQWAWQPPSDVTDVVAASYGVVVATADGRVTALEGSDGRENWHYARLGARVDALLPSADGRSVLAAFASKDDSSSKLLVMLDAESGAARFERVVPSVLVETRQVAVGTKTFTIRGDELVGYDVDDGEELWRWSPPEGCDSPFSLAAPARTVVLASLECAGKAGLVALDEVSGHERWRHEVRLSGQDSERLDVMAATTTGGATVWLRIVGRLVAPGSVTSGLFDTETGRLLPTPREPWLVRADAGALPLAEQQDGAKDTALEVVDTATGTTHPVDFSACPVRSAEATTAHTYLRACNDNGRDLTVVVQSWDGQPPAQIPVRLDGSGSLPDLYLVPAPGAIVVAREAHGGTPAPVVGLVG</sequence>
<feature type="transmembrane region" description="Helical" evidence="1">
    <location>
        <begin position="54"/>
        <end position="73"/>
    </location>
</feature>
<evidence type="ECO:0000313" key="4">
    <source>
        <dbReference type="Proteomes" id="UP000658656"/>
    </source>
</evidence>
<organism evidence="3 4">
    <name type="scientific">Amycolatopsis bartoniae</name>
    <dbReference type="NCBI Taxonomy" id="941986"/>
    <lineage>
        <taxon>Bacteria</taxon>
        <taxon>Bacillati</taxon>
        <taxon>Actinomycetota</taxon>
        <taxon>Actinomycetes</taxon>
        <taxon>Pseudonocardiales</taxon>
        <taxon>Pseudonocardiaceae</taxon>
        <taxon>Amycolatopsis</taxon>
    </lineage>
</organism>
<dbReference type="SUPFAM" id="SSF50998">
    <property type="entry name" value="Quinoprotein alcohol dehydrogenase-like"/>
    <property type="match status" value="1"/>
</dbReference>
<feature type="transmembrane region" description="Helical" evidence="1">
    <location>
        <begin position="109"/>
        <end position="128"/>
    </location>
</feature>
<dbReference type="EMBL" id="BNAV01000005">
    <property type="protein sequence ID" value="GHF62531.1"/>
    <property type="molecule type" value="Genomic_DNA"/>
</dbReference>
<dbReference type="Gene3D" id="2.130.10.10">
    <property type="entry name" value="YVTN repeat-like/Quinoprotein amine dehydrogenase"/>
    <property type="match status" value="1"/>
</dbReference>
<reference evidence="3" key="2">
    <citation type="submission" date="2020-09" db="EMBL/GenBank/DDBJ databases">
        <authorList>
            <person name="Sun Q."/>
            <person name="Zhou Y."/>
        </authorList>
    </citation>
    <scope>NUCLEOTIDE SEQUENCE</scope>
    <source>
        <strain evidence="3">CGMCC 4.7679</strain>
    </source>
</reference>
<evidence type="ECO:0000259" key="2">
    <source>
        <dbReference type="Pfam" id="PF13360"/>
    </source>
</evidence>
<feature type="domain" description="Pyrrolo-quinoline quinone repeat" evidence="2">
    <location>
        <begin position="205"/>
        <end position="382"/>
    </location>
</feature>
<keyword evidence="1" id="KW-0472">Membrane</keyword>
<dbReference type="InterPro" id="IPR002372">
    <property type="entry name" value="PQQ_rpt_dom"/>
</dbReference>
<protein>
    <recommendedName>
        <fullName evidence="2">Pyrrolo-quinoline quinone repeat domain-containing protein</fullName>
    </recommendedName>
</protein>
<accession>A0A8H9IWF4</accession>
<keyword evidence="1" id="KW-0812">Transmembrane</keyword>
<dbReference type="InterPro" id="IPR018391">
    <property type="entry name" value="PQQ_b-propeller_rpt"/>
</dbReference>
<reference evidence="3" key="1">
    <citation type="journal article" date="2014" name="Int. J. Syst. Evol. Microbiol.">
        <title>Complete genome sequence of Corynebacterium casei LMG S-19264T (=DSM 44701T), isolated from a smear-ripened cheese.</title>
        <authorList>
            <consortium name="US DOE Joint Genome Institute (JGI-PGF)"/>
            <person name="Walter F."/>
            <person name="Albersmeier A."/>
            <person name="Kalinowski J."/>
            <person name="Ruckert C."/>
        </authorList>
    </citation>
    <scope>NUCLEOTIDE SEQUENCE</scope>
    <source>
        <strain evidence="3">CGMCC 4.7679</strain>
    </source>
</reference>
<comment type="caution">
    <text evidence="3">The sequence shown here is derived from an EMBL/GenBank/DDBJ whole genome shotgun (WGS) entry which is preliminary data.</text>
</comment>
<dbReference type="SMART" id="SM00564">
    <property type="entry name" value="PQQ"/>
    <property type="match status" value="3"/>
</dbReference>
<name>A0A8H9IWF4_9PSEU</name>
<dbReference type="Pfam" id="PF13360">
    <property type="entry name" value="PQQ_2"/>
    <property type="match status" value="1"/>
</dbReference>
<feature type="transmembrane region" description="Helical" evidence="1">
    <location>
        <begin position="85"/>
        <end position="102"/>
    </location>
</feature>
<dbReference type="AlphaFoldDB" id="A0A8H9IWF4"/>
<keyword evidence="1" id="KW-1133">Transmembrane helix</keyword>
<gene>
    <name evidence="3" type="ORF">GCM10017566_40080</name>
</gene>
<evidence type="ECO:0000313" key="3">
    <source>
        <dbReference type="EMBL" id="GHF62531.1"/>
    </source>
</evidence>
<dbReference type="Proteomes" id="UP000658656">
    <property type="component" value="Unassembled WGS sequence"/>
</dbReference>
<dbReference type="InterPro" id="IPR011047">
    <property type="entry name" value="Quinoprotein_ADH-like_sf"/>
</dbReference>
<dbReference type="InterPro" id="IPR015943">
    <property type="entry name" value="WD40/YVTN_repeat-like_dom_sf"/>
</dbReference>
<proteinExistence type="predicted"/>
<keyword evidence="4" id="KW-1185">Reference proteome</keyword>
<evidence type="ECO:0000256" key="1">
    <source>
        <dbReference type="SAM" id="Phobius"/>
    </source>
</evidence>
<feature type="transmembrane region" description="Helical" evidence="1">
    <location>
        <begin position="31"/>
        <end position="47"/>
    </location>
</feature>